<dbReference type="PANTHER" id="PTHR32305">
    <property type="match status" value="1"/>
</dbReference>
<dbReference type="Pfam" id="PF03527">
    <property type="entry name" value="RHS"/>
    <property type="match status" value="1"/>
</dbReference>
<dbReference type="EMBL" id="JAAOLX010000017">
    <property type="protein sequence ID" value="NHQ88547.1"/>
    <property type="molecule type" value="Genomic_DNA"/>
</dbReference>
<name>A0ABX0KX07_9NEIS</name>
<dbReference type="InterPro" id="IPR022385">
    <property type="entry name" value="Rhs_assc_core"/>
</dbReference>
<dbReference type="InterPro" id="IPR050708">
    <property type="entry name" value="T6SS_VgrG/RHS"/>
</dbReference>
<evidence type="ECO:0000313" key="3">
    <source>
        <dbReference type="Proteomes" id="UP000712570"/>
    </source>
</evidence>
<evidence type="ECO:0000259" key="1">
    <source>
        <dbReference type="Pfam" id="PF03527"/>
    </source>
</evidence>
<proteinExistence type="predicted"/>
<dbReference type="PANTHER" id="PTHR32305:SF15">
    <property type="entry name" value="PROTEIN RHSA-RELATED"/>
    <property type="match status" value="1"/>
</dbReference>
<reference evidence="2 3" key="1">
    <citation type="submission" date="2020-03" db="EMBL/GenBank/DDBJ databases">
        <title>Draft genome sequence of environmentally isolated violet-colored cultures.</title>
        <authorList>
            <person name="Wilson H.S."/>
        </authorList>
    </citation>
    <scope>NUCLEOTIDE SEQUENCE [LARGE SCALE GENOMIC DNA]</scope>
    <source>
        <strain evidence="2 3">HSC-16F04</strain>
    </source>
</reference>
<keyword evidence="3" id="KW-1185">Reference proteome</keyword>
<sequence>MIAPCSFIEGFWKFIWDGDVIALEKTAEHTHHYLFEPNSFVPLAQIVSANDSEQEHTAYYHVDHLGTPQTLSDENGEIAWSAEYKAWGEAKTIISEAAKTAGINNQLRFQGQYTDEESGLHYNRYRYYDPEIGRFISSNPIKLAGGSNLHQFAPNPISWLDPLWLARIKNAVEGDRRHQEFNEIIKAENTHAKIQSECYLRDKNGKSVKDPITGERRRVDTAVIENGKAKTYEVTSTSADKQEQLAKEGRIMGNGGNYIRDRSTGELIPTSGLSEIVRLP</sequence>
<protein>
    <recommendedName>
        <fullName evidence="1">RHS protein conserved region domain-containing protein</fullName>
    </recommendedName>
</protein>
<organism evidence="2 3">
    <name type="scientific">Iodobacter violaceini</name>
    <dbReference type="NCBI Taxonomy" id="3044271"/>
    <lineage>
        <taxon>Bacteria</taxon>
        <taxon>Pseudomonadati</taxon>
        <taxon>Pseudomonadota</taxon>
        <taxon>Betaproteobacteria</taxon>
        <taxon>Neisseriales</taxon>
        <taxon>Chitinibacteraceae</taxon>
        <taxon>Iodobacter</taxon>
    </lineage>
</organism>
<dbReference type="InterPro" id="IPR001826">
    <property type="entry name" value="RHS"/>
</dbReference>
<accession>A0ABX0KX07</accession>
<dbReference type="Proteomes" id="UP000712570">
    <property type="component" value="Unassembled WGS sequence"/>
</dbReference>
<comment type="caution">
    <text evidence="2">The sequence shown here is derived from an EMBL/GenBank/DDBJ whole genome shotgun (WGS) entry which is preliminary data.</text>
</comment>
<evidence type="ECO:0000313" key="2">
    <source>
        <dbReference type="EMBL" id="NHQ88547.1"/>
    </source>
</evidence>
<dbReference type="NCBIfam" id="TIGR03696">
    <property type="entry name" value="Rhs_assc_core"/>
    <property type="match status" value="1"/>
</dbReference>
<gene>
    <name evidence="2" type="ORF">HA050_20830</name>
</gene>
<dbReference type="Gene3D" id="2.180.10.10">
    <property type="entry name" value="RHS repeat-associated core"/>
    <property type="match status" value="1"/>
</dbReference>
<feature type="domain" description="RHS protein conserved region" evidence="1">
    <location>
        <begin position="58"/>
        <end position="89"/>
    </location>
</feature>